<evidence type="ECO:0000259" key="14">
    <source>
        <dbReference type="Pfam" id="PF06560"/>
    </source>
</evidence>
<keyword evidence="9" id="KW-0408">Iron</keyword>
<dbReference type="Pfam" id="PF06560">
    <property type="entry name" value="GPI"/>
    <property type="match status" value="1"/>
</dbReference>
<dbReference type="InterPro" id="IPR014710">
    <property type="entry name" value="RmlC-like_jellyroll"/>
</dbReference>
<evidence type="ECO:0000256" key="3">
    <source>
        <dbReference type="ARBA" id="ARBA00006542"/>
    </source>
</evidence>
<organism evidence="15 16">
    <name type="scientific">Lichenibacterium ramalinae</name>
    <dbReference type="NCBI Taxonomy" id="2316527"/>
    <lineage>
        <taxon>Bacteria</taxon>
        <taxon>Pseudomonadati</taxon>
        <taxon>Pseudomonadota</taxon>
        <taxon>Alphaproteobacteria</taxon>
        <taxon>Hyphomicrobiales</taxon>
        <taxon>Lichenihabitantaceae</taxon>
        <taxon>Lichenibacterium</taxon>
    </lineage>
</organism>
<dbReference type="GO" id="GO:0006096">
    <property type="term" value="P:glycolytic process"/>
    <property type="evidence" value="ECO:0007669"/>
    <property type="project" value="UniProtKB-UniRule"/>
</dbReference>
<comment type="similarity">
    <text evidence="3 13">Belongs to the archaeal-type GPI family.</text>
</comment>
<proteinExistence type="inferred from homology"/>
<protein>
    <recommendedName>
        <fullName evidence="5 13">Glucose-6-phosphate isomerase</fullName>
        <ecNumber evidence="5 13">5.3.1.9</ecNumber>
    </recommendedName>
</protein>
<evidence type="ECO:0000256" key="10">
    <source>
        <dbReference type="ARBA" id="ARBA00023152"/>
    </source>
</evidence>
<dbReference type="Gene3D" id="2.60.120.10">
    <property type="entry name" value="Jelly Rolls"/>
    <property type="match status" value="1"/>
</dbReference>
<evidence type="ECO:0000256" key="13">
    <source>
        <dbReference type="PIRNR" id="PIRNR019325"/>
    </source>
</evidence>
<keyword evidence="8" id="KW-0479">Metal-binding</keyword>
<dbReference type="OrthoDB" id="5592106at2"/>
<evidence type="ECO:0000256" key="5">
    <source>
        <dbReference type="ARBA" id="ARBA00011952"/>
    </source>
</evidence>
<dbReference type="SUPFAM" id="SSF51182">
    <property type="entry name" value="RmlC-like cupins"/>
    <property type="match status" value="1"/>
</dbReference>
<evidence type="ECO:0000256" key="12">
    <source>
        <dbReference type="ARBA" id="ARBA00029321"/>
    </source>
</evidence>
<gene>
    <name evidence="15" type="ORF">D3272_12975</name>
</gene>
<evidence type="ECO:0000256" key="2">
    <source>
        <dbReference type="ARBA" id="ARBA00004926"/>
    </source>
</evidence>
<dbReference type="CDD" id="cd02218">
    <property type="entry name" value="cupin_PGI"/>
    <property type="match status" value="1"/>
</dbReference>
<dbReference type="AlphaFoldDB" id="A0A4Q2RFK8"/>
<keyword evidence="10 13" id="KW-0324">Glycolysis</keyword>
<dbReference type="PIRSF" id="PIRSF019325">
    <property type="entry name" value="Glucose-6-phosphate_isomerase"/>
    <property type="match status" value="1"/>
</dbReference>
<feature type="domain" description="Glucose-6-phosphate isomerase prokaryote" evidence="14">
    <location>
        <begin position="27"/>
        <end position="185"/>
    </location>
</feature>
<keyword evidence="7 13" id="KW-0963">Cytoplasm</keyword>
<dbReference type="InterPro" id="IPR016758">
    <property type="entry name" value="G6P_isomerase_archaea/bacteria"/>
</dbReference>
<sequence length="208" mass="22381">MEMTEPVRCSVDVGSGRLAGGSGRYEKRLSDLASLYADAEAYDALLRDGGDRVVYAVEDLRPSSAPGDMIFGVTRMAPGTVGDEFFLTRGHIHAIANRPEIYYGESGTGLMLMESPAGETRIVEVGARVVCYVPPFWIHRSVNVGPDDLVMTFAYPADSGQDYDIIARSGGMAQRVLRTGDGGWRAVPNASYRPRTADDVARVLASAA</sequence>
<keyword evidence="16" id="KW-1185">Reference proteome</keyword>
<dbReference type="GO" id="GO:0004347">
    <property type="term" value="F:glucose-6-phosphate isomerase activity"/>
    <property type="evidence" value="ECO:0007669"/>
    <property type="project" value="UniProtKB-UniRule"/>
</dbReference>
<keyword evidence="6 13" id="KW-0312">Gluconeogenesis</keyword>
<comment type="caution">
    <text evidence="15">The sequence shown here is derived from an EMBL/GenBank/DDBJ whole genome shotgun (WGS) entry which is preliminary data.</text>
</comment>
<reference evidence="15 16" key="2">
    <citation type="submission" date="2019-02" db="EMBL/GenBank/DDBJ databases">
        <title>'Lichenibacterium ramalinii' gen. nov. sp. nov., 'Lichenibacterium minor' gen. nov. sp. nov.</title>
        <authorList>
            <person name="Pankratov T."/>
        </authorList>
    </citation>
    <scope>NUCLEOTIDE SEQUENCE [LARGE SCALE GENOMIC DNA]</scope>
    <source>
        <strain evidence="15 16">RmlP001</strain>
    </source>
</reference>
<dbReference type="GO" id="GO:0005737">
    <property type="term" value="C:cytoplasm"/>
    <property type="evidence" value="ECO:0007669"/>
    <property type="project" value="UniProtKB-SubCell"/>
</dbReference>
<dbReference type="Proteomes" id="UP000289411">
    <property type="component" value="Unassembled WGS sequence"/>
</dbReference>
<keyword evidence="11 13" id="KW-0413">Isomerase</keyword>
<evidence type="ECO:0000313" key="15">
    <source>
        <dbReference type="EMBL" id="RYB04362.1"/>
    </source>
</evidence>
<dbReference type="EMBL" id="QYBC01000010">
    <property type="protein sequence ID" value="RYB04362.1"/>
    <property type="molecule type" value="Genomic_DNA"/>
</dbReference>
<evidence type="ECO:0000313" key="16">
    <source>
        <dbReference type="Proteomes" id="UP000289411"/>
    </source>
</evidence>
<dbReference type="InterPro" id="IPR011051">
    <property type="entry name" value="RmlC_Cupin_sf"/>
</dbReference>
<accession>A0A4Q2RFK8</accession>
<reference evidence="15 16" key="1">
    <citation type="submission" date="2018-09" db="EMBL/GenBank/DDBJ databases">
        <authorList>
            <person name="Grouzdev D.S."/>
            <person name="Krutkina M.S."/>
        </authorList>
    </citation>
    <scope>NUCLEOTIDE SEQUENCE [LARGE SCALE GENOMIC DNA]</scope>
    <source>
        <strain evidence="15 16">RmlP001</strain>
    </source>
</reference>
<dbReference type="EC" id="5.3.1.9" evidence="5 13"/>
<name>A0A4Q2RFK8_9HYPH</name>
<dbReference type="UniPathway" id="UPA00109">
    <property type="reaction ID" value="UER00181"/>
</dbReference>
<comment type="subcellular location">
    <subcellularLocation>
        <location evidence="1 13">Cytoplasm</location>
    </subcellularLocation>
</comment>
<comment type="catalytic activity">
    <reaction evidence="12 13">
        <text>alpha-D-glucose 6-phosphate = beta-D-fructose 6-phosphate</text>
        <dbReference type="Rhea" id="RHEA:11816"/>
        <dbReference type="ChEBI" id="CHEBI:57634"/>
        <dbReference type="ChEBI" id="CHEBI:58225"/>
        <dbReference type="EC" id="5.3.1.9"/>
    </reaction>
</comment>
<comment type="subunit">
    <text evidence="4 13">Homodimer.</text>
</comment>
<dbReference type="RefSeq" id="WP_129219636.1">
    <property type="nucleotide sequence ID" value="NZ_QYBC01000010.1"/>
</dbReference>
<dbReference type="InterPro" id="IPR010551">
    <property type="entry name" value="G6P_isomerase_prok"/>
</dbReference>
<dbReference type="GO" id="GO:0006094">
    <property type="term" value="P:gluconeogenesis"/>
    <property type="evidence" value="ECO:0007669"/>
    <property type="project" value="UniProtKB-UniRule"/>
</dbReference>
<evidence type="ECO:0000256" key="7">
    <source>
        <dbReference type="ARBA" id="ARBA00022490"/>
    </source>
</evidence>
<evidence type="ECO:0000256" key="6">
    <source>
        <dbReference type="ARBA" id="ARBA00022432"/>
    </source>
</evidence>
<evidence type="ECO:0000256" key="9">
    <source>
        <dbReference type="ARBA" id="ARBA00023004"/>
    </source>
</evidence>
<evidence type="ECO:0000256" key="11">
    <source>
        <dbReference type="ARBA" id="ARBA00023235"/>
    </source>
</evidence>
<evidence type="ECO:0000256" key="1">
    <source>
        <dbReference type="ARBA" id="ARBA00004496"/>
    </source>
</evidence>
<evidence type="ECO:0000256" key="4">
    <source>
        <dbReference type="ARBA" id="ARBA00011738"/>
    </source>
</evidence>
<evidence type="ECO:0000256" key="8">
    <source>
        <dbReference type="ARBA" id="ARBA00022723"/>
    </source>
</evidence>
<dbReference type="GO" id="GO:0005506">
    <property type="term" value="F:iron ion binding"/>
    <property type="evidence" value="ECO:0007669"/>
    <property type="project" value="UniProtKB-UniRule"/>
</dbReference>
<comment type="pathway">
    <text evidence="2">Carbohydrate degradation; glycolysis; D-glyceraldehyde 3-phosphate and glycerone phosphate from D-glucose: step 2/4.</text>
</comment>